<feature type="compositionally biased region" description="Pro residues" evidence="1">
    <location>
        <begin position="1"/>
        <end position="10"/>
    </location>
</feature>
<dbReference type="STRING" id="1765722.AT728_40115"/>
<dbReference type="OrthoDB" id="3217111at2"/>
<keyword evidence="3" id="KW-1185">Reference proteome</keyword>
<protein>
    <submittedName>
        <fullName evidence="2">Uncharacterized protein</fullName>
    </submittedName>
</protein>
<comment type="caution">
    <text evidence="2">The sequence shown here is derived from an EMBL/GenBank/DDBJ whole genome shotgun (WGS) entry which is preliminary data.</text>
</comment>
<organism evidence="2 3">
    <name type="scientific">Streptomyces silvensis</name>
    <dbReference type="NCBI Taxonomy" id="1765722"/>
    <lineage>
        <taxon>Bacteria</taxon>
        <taxon>Bacillati</taxon>
        <taxon>Actinomycetota</taxon>
        <taxon>Actinomycetes</taxon>
        <taxon>Kitasatosporales</taxon>
        <taxon>Streptomycetaceae</taxon>
        <taxon>Streptomyces</taxon>
    </lineage>
</organism>
<feature type="region of interest" description="Disordered" evidence="1">
    <location>
        <begin position="1"/>
        <end position="66"/>
    </location>
</feature>
<evidence type="ECO:0000313" key="3">
    <source>
        <dbReference type="Proteomes" id="UP000054804"/>
    </source>
</evidence>
<name>A0A0W7XBH5_9ACTN</name>
<dbReference type="Proteomes" id="UP000054804">
    <property type="component" value="Unassembled WGS sequence"/>
</dbReference>
<reference evidence="2 3" key="1">
    <citation type="submission" date="2015-12" db="EMBL/GenBank/DDBJ databases">
        <title>Draft genome sequence of Streptomyces silvensis ATCC 53525, a producer of novel hormone antagonists.</title>
        <authorList>
            <person name="Johnston C.W."/>
            <person name="Li Y."/>
            <person name="Magarvey N.A."/>
        </authorList>
    </citation>
    <scope>NUCLEOTIDE SEQUENCE [LARGE SCALE GENOMIC DNA]</scope>
    <source>
        <strain evidence="2 3">ATCC 53525</strain>
    </source>
</reference>
<dbReference type="InterPro" id="IPR046041">
    <property type="entry name" value="DUF5999"/>
</dbReference>
<accession>A0A0W7XBH5</accession>
<proteinExistence type="predicted"/>
<dbReference type="Pfam" id="PF19462">
    <property type="entry name" value="DUF5999"/>
    <property type="match status" value="1"/>
</dbReference>
<dbReference type="AlphaFoldDB" id="A0A0W7XBH5"/>
<dbReference type="RefSeq" id="WP_058845729.1">
    <property type="nucleotide sequence ID" value="NZ_LOCL01000023.1"/>
</dbReference>
<dbReference type="EMBL" id="LOCL01000023">
    <property type="protein sequence ID" value="KUF20135.1"/>
    <property type="molecule type" value="Genomic_DNA"/>
</dbReference>
<sequence length="66" mass="6958">MCPHQPPCPPAEATDHEAARARSVHPSQGRTRHGVLLFEDTGQLPPTGEVIAPHRPTDTPAFGAAA</sequence>
<gene>
    <name evidence="2" type="ORF">AT728_40115</name>
</gene>
<evidence type="ECO:0000256" key="1">
    <source>
        <dbReference type="SAM" id="MobiDB-lite"/>
    </source>
</evidence>
<evidence type="ECO:0000313" key="2">
    <source>
        <dbReference type="EMBL" id="KUF20135.1"/>
    </source>
</evidence>